<proteinExistence type="predicted"/>
<keyword evidence="1" id="KW-0472">Membrane</keyword>
<organism evidence="2">
    <name type="scientific">uncultured Solirubrobacteraceae bacterium</name>
    <dbReference type="NCBI Taxonomy" id="1162706"/>
    <lineage>
        <taxon>Bacteria</taxon>
        <taxon>Bacillati</taxon>
        <taxon>Actinomycetota</taxon>
        <taxon>Thermoleophilia</taxon>
        <taxon>Solirubrobacterales</taxon>
        <taxon>Solirubrobacteraceae</taxon>
        <taxon>environmental samples</taxon>
    </lineage>
</organism>
<protein>
    <submittedName>
        <fullName evidence="2">Uncharacterized protein</fullName>
    </submittedName>
</protein>
<keyword evidence="1" id="KW-0812">Transmembrane</keyword>
<feature type="transmembrane region" description="Helical" evidence="1">
    <location>
        <begin position="23"/>
        <end position="42"/>
    </location>
</feature>
<keyword evidence="1" id="KW-1133">Transmembrane helix</keyword>
<feature type="transmembrane region" description="Helical" evidence="1">
    <location>
        <begin position="62"/>
        <end position="83"/>
    </location>
</feature>
<dbReference type="AlphaFoldDB" id="A0A6J4T4S8"/>
<dbReference type="EMBL" id="CADCVR010000087">
    <property type="protein sequence ID" value="CAA9513418.1"/>
    <property type="molecule type" value="Genomic_DNA"/>
</dbReference>
<accession>A0A6J4T4S8</accession>
<evidence type="ECO:0000256" key="1">
    <source>
        <dbReference type="SAM" id="Phobius"/>
    </source>
</evidence>
<evidence type="ECO:0000313" key="2">
    <source>
        <dbReference type="EMBL" id="CAA9513418.1"/>
    </source>
</evidence>
<name>A0A6J4T4S8_9ACTN</name>
<reference evidence="2" key="1">
    <citation type="submission" date="2020-02" db="EMBL/GenBank/DDBJ databases">
        <authorList>
            <person name="Meier V. D."/>
        </authorList>
    </citation>
    <scope>NUCLEOTIDE SEQUENCE</scope>
    <source>
        <strain evidence="2">AVDCRST_MAG53</strain>
    </source>
</reference>
<gene>
    <name evidence="2" type="ORF">AVDCRST_MAG53-2910</name>
</gene>
<sequence length="97" mass="10187">MLGPIGALLGFACLGRAAGWKSIRIATVCVVAVGYAASALFYDNQADVPPDLRVSGMDEISRNPGSVIFVLPAVWIVLLIGIATRRIRSSAAQTSEI</sequence>